<dbReference type="GeneID" id="111007248"/>
<protein>
    <recommendedName>
        <fullName evidence="2">Radical S-adenosyl methionine domain-containing protein 1, mitochondrial</fullName>
    </recommendedName>
    <alternativeName>
        <fullName evidence="3">Putative heme chaperone</fullName>
    </alternativeName>
</protein>
<evidence type="ECO:0000256" key="4">
    <source>
        <dbReference type="ARBA" id="ARBA00045130"/>
    </source>
</evidence>
<dbReference type="GO" id="GO:0004109">
    <property type="term" value="F:coproporphyrinogen oxidase activity"/>
    <property type="evidence" value="ECO:0007669"/>
    <property type="project" value="InterPro"/>
</dbReference>
<dbReference type="InterPro" id="IPR007197">
    <property type="entry name" value="rSAM"/>
</dbReference>
<sequence>MNIQQLMLKSSFIPLFFTLSGKSKMPKVAALCTTPNFYAQVTPSVRENASTRSSTTISPASAYIHLPFCRKRCHYCDFPIVALGSSSYQTDDDPRVRNYVELLCREISATKSEFGADRPLETVFFGGGTPSLVPPRLVSSILDVLRLKFGLAKDAEISIEMDPGTFDAKKMEDLMKLDVNRVSLGVQAFQEELLKACGRAHGVHEVYEAIEIIKSCGLKNWSMDLISSLPHQAAEMWEESLRLTIEAQPTHVSVYDLQVEEDTKFGMLYKPGEFPLPSETDSAGFYRMASRALAEGGYNHYEISSYCKDGFECKHNSTYWKNSPFYGFGLGAASYLGGLRFSRPRKLKEYTNYVHNLEKGMVDCHGDNDVDAKDMAMDIVMLSLRTSSGLDLQSFGKAYGGHLVHSLCRSYQPYIKSGHVVCLDEQRRALTVDECNDLLLSEDDNLRELRHIRLGDPDGFLLSNELISLAFRVISP</sequence>
<feature type="domain" description="Radical SAM core" evidence="5">
    <location>
        <begin position="54"/>
        <end position="299"/>
    </location>
</feature>
<comment type="similarity">
    <text evidence="1">Belongs to the anaerobic coproporphyrinogen-III oxidase family. HemW subfamily.</text>
</comment>
<dbReference type="RefSeq" id="XP_022135234.1">
    <property type="nucleotide sequence ID" value="XM_022279542.1"/>
</dbReference>
<evidence type="ECO:0000256" key="1">
    <source>
        <dbReference type="ARBA" id="ARBA00006100"/>
    </source>
</evidence>
<reference evidence="7" key="1">
    <citation type="submission" date="2025-08" db="UniProtKB">
        <authorList>
            <consortium name="RefSeq"/>
        </authorList>
    </citation>
    <scope>IDENTIFICATION</scope>
    <source>
        <strain evidence="7">OHB3-1</strain>
    </source>
</reference>
<dbReference type="InterPro" id="IPR006638">
    <property type="entry name" value="Elp3/MiaA/NifB-like_rSAM"/>
</dbReference>
<dbReference type="NCBIfam" id="TIGR00539">
    <property type="entry name" value="hemN_rel"/>
    <property type="match status" value="1"/>
</dbReference>
<proteinExistence type="inferred from homology"/>
<evidence type="ECO:0000313" key="7">
    <source>
        <dbReference type="RefSeq" id="XP_022135234.1"/>
    </source>
</evidence>
<evidence type="ECO:0000259" key="5">
    <source>
        <dbReference type="PROSITE" id="PS51918"/>
    </source>
</evidence>
<dbReference type="SMART" id="SM00729">
    <property type="entry name" value="Elp3"/>
    <property type="match status" value="1"/>
</dbReference>
<dbReference type="OrthoDB" id="431409at2759"/>
<dbReference type="AlphaFoldDB" id="A0A6J1C0V4"/>
<dbReference type="Pfam" id="PF04055">
    <property type="entry name" value="Radical_SAM"/>
    <property type="match status" value="1"/>
</dbReference>
<dbReference type="GO" id="GO:0005737">
    <property type="term" value="C:cytoplasm"/>
    <property type="evidence" value="ECO:0007669"/>
    <property type="project" value="InterPro"/>
</dbReference>
<dbReference type="GO" id="GO:0006779">
    <property type="term" value="P:porphyrin-containing compound biosynthetic process"/>
    <property type="evidence" value="ECO:0007669"/>
    <property type="project" value="InterPro"/>
</dbReference>
<dbReference type="InterPro" id="IPR058240">
    <property type="entry name" value="rSAM_sf"/>
</dbReference>
<dbReference type="InterPro" id="IPR034505">
    <property type="entry name" value="Coproporphyrinogen-III_oxidase"/>
</dbReference>
<dbReference type="PANTHER" id="PTHR13932:SF5">
    <property type="entry name" value="RADICAL S-ADENOSYL METHIONINE DOMAIN-CONTAINING PROTEIN 1, MITOCHONDRIAL"/>
    <property type="match status" value="1"/>
</dbReference>
<keyword evidence="6" id="KW-1185">Reference proteome</keyword>
<dbReference type="Proteomes" id="UP000504603">
    <property type="component" value="Unplaced"/>
</dbReference>
<name>A0A6J1C0V4_MOMCH</name>
<dbReference type="SFLD" id="SFLDS00029">
    <property type="entry name" value="Radical_SAM"/>
    <property type="match status" value="1"/>
</dbReference>
<dbReference type="Gene3D" id="3.80.30.20">
    <property type="entry name" value="tm_1862 like domain"/>
    <property type="match status" value="1"/>
</dbReference>
<dbReference type="KEGG" id="mcha:111007248"/>
<dbReference type="InterPro" id="IPR004559">
    <property type="entry name" value="HemW-like"/>
</dbReference>
<comment type="function">
    <text evidence="4">May be a heme chaperone, appears to bind heme. Homologous bacterial proteins do not have oxygen-independent coproporphyrinogen-III oxidase activity. Binds 1 [4Fe-4S] cluster. The cluster is coordinated with 3 cysteines and an exchangeable S-adenosyl-L-methionine.</text>
</comment>
<dbReference type="GO" id="GO:0051539">
    <property type="term" value="F:4 iron, 4 sulfur cluster binding"/>
    <property type="evidence" value="ECO:0007669"/>
    <property type="project" value="InterPro"/>
</dbReference>
<dbReference type="InterPro" id="IPR023404">
    <property type="entry name" value="rSAM_horseshoe"/>
</dbReference>
<dbReference type="PANTHER" id="PTHR13932">
    <property type="entry name" value="COPROPORPHYRINIGEN III OXIDASE"/>
    <property type="match status" value="1"/>
</dbReference>
<dbReference type="SUPFAM" id="SSF102114">
    <property type="entry name" value="Radical SAM enzymes"/>
    <property type="match status" value="1"/>
</dbReference>
<evidence type="ECO:0000313" key="6">
    <source>
        <dbReference type="Proteomes" id="UP000504603"/>
    </source>
</evidence>
<evidence type="ECO:0000256" key="2">
    <source>
        <dbReference type="ARBA" id="ARBA00014678"/>
    </source>
</evidence>
<dbReference type="SFLD" id="SFLDG01065">
    <property type="entry name" value="anaerobic_coproporphyrinogen-I"/>
    <property type="match status" value="1"/>
</dbReference>
<dbReference type="PROSITE" id="PS51918">
    <property type="entry name" value="RADICAL_SAM"/>
    <property type="match status" value="1"/>
</dbReference>
<gene>
    <name evidence="7" type="primary">LOC111007248</name>
</gene>
<dbReference type="CDD" id="cd01335">
    <property type="entry name" value="Radical_SAM"/>
    <property type="match status" value="1"/>
</dbReference>
<organism evidence="6 7">
    <name type="scientific">Momordica charantia</name>
    <name type="common">Bitter gourd</name>
    <name type="synonym">Balsam pear</name>
    <dbReference type="NCBI Taxonomy" id="3673"/>
    <lineage>
        <taxon>Eukaryota</taxon>
        <taxon>Viridiplantae</taxon>
        <taxon>Streptophyta</taxon>
        <taxon>Embryophyta</taxon>
        <taxon>Tracheophyta</taxon>
        <taxon>Spermatophyta</taxon>
        <taxon>Magnoliopsida</taxon>
        <taxon>eudicotyledons</taxon>
        <taxon>Gunneridae</taxon>
        <taxon>Pentapetalae</taxon>
        <taxon>rosids</taxon>
        <taxon>fabids</taxon>
        <taxon>Cucurbitales</taxon>
        <taxon>Cucurbitaceae</taxon>
        <taxon>Momordiceae</taxon>
        <taxon>Momordica</taxon>
    </lineage>
</organism>
<evidence type="ECO:0000256" key="3">
    <source>
        <dbReference type="ARBA" id="ARBA00033094"/>
    </source>
</evidence>
<dbReference type="SFLD" id="SFLDF00562">
    <property type="entry name" value="HemN-like__clustered_with_heat"/>
    <property type="match status" value="1"/>
</dbReference>
<accession>A0A6J1C0V4</accession>